<dbReference type="AlphaFoldDB" id="A0A645IHG4"/>
<reference evidence="1" key="1">
    <citation type="submission" date="2019-08" db="EMBL/GenBank/DDBJ databases">
        <authorList>
            <person name="Kucharzyk K."/>
            <person name="Murdoch R.W."/>
            <person name="Higgins S."/>
            <person name="Loffler F."/>
        </authorList>
    </citation>
    <scope>NUCLEOTIDE SEQUENCE</scope>
</reference>
<sequence length="129" mass="14410">MKGGYIQGQKVFIPQWGDSWEIPQIFNCPVALSEFTSSRSADWQIEASENSIRYFYLGGFRYGDMATQSGKSPRDRLSRDASCTLLFEPGTDGPHDGQVNVLYLGGHAKTLRPGNGYNGYNWAETFDGR</sequence>
<comment type="caution">
    <text evidence="1">The sequence shown here is derived from an EMBL/GenBank/DDBJ whole genome shotgun (WGS) entry which is preliminary data.</text>
</comment>
<name>A0A645IHG4_9ZZZZ</name>
<dbReference type="EMBL" id="VSSQ01115186">
    <property type="protein sequence ID" value="MPN50738.1"/>
    <property type="molecule type" value="Genomic_DNA"/>
</dbReference>
<evidence type="ECO:0000313" key="1">
    <source>
        <dbReference type="EMBL" id="MPN50738.1"/>
    </source>
</evidence>
<protein>
    <submittedName>
        <fullName evidence="1">Uncharacterized protein</fullName>
    </submittedName>
</protein>
<gene>
    <name evidence="1" type="ORF">SDC9_198371</name>
</gene>
<proteinExistence type="predicted"/>
<organism evidence="1">
    <name type="scientific">bioreactor metagenome</name>
    <dbReference type="NCBI Taxonomy" id="1076179"/>
    <lineage>
        <taxon>unclassified sequences</taxon>
        <taxon>metagenomes</taxon>
        <taxon>ecological metagenomes</taxon>
    </lineage>
</organism>
<accession>A0A645IHG4</accession>